<protein>
    <submittedName>
        <fullName evidence="3">Uncharacterized protein</fullName>
    </submittedName>
</protein>
<evidence type="ECO:0000313" key="3">
    <source>
        <dbReference type="RefSeq" id="XP_014648834.1"/>
    </source>
</evidence>
<keyword evidence="2" id="KW-1185">Reference proteome</keyword>
<proteinExistence type="predicted"/>
<sequence length="286" mass="31325">MSPAALAAVRGAQGAAVRPGTIGPPGVPEPGPSPAARPTARRCKLGPVAPARRPWDARELGESRGAREPGPPRQGVGVPRSARFRFRPGQRSSRRWSQTRRPSPAGHSSVRSGRSIQGSWSREKRRGAVREWGSGAWPCASPTRSQTVPPYGELREMALLCSLPFRRVKEGSVWNPGLRPMTRGLCSLGHGSAVPAVSGRVPLARTGLSICALRVTIGFKATPEDGQAFYRRGDTRRRLLWNSKPDQLARIPRPSLKFWNLKFVKYSFSSQVFGPFARENFVEHVQ</sequence>
<reference evidence="3" key="1">
    <citation type="submission" date="2025-08" db="UniProtKB">
        <authorList>
            <consortium name="RefSeq"/>
        </authorList>
    </citation>
    <scope>IDENTIFICATION</scope>
</reference>
<feature type="compositionally biased region" description="Pro residues" evidence="1">
    <location>
        <begin position="25"/>
        <end position="35"/>
    </location>
</feature>
<feature type="compositionally biased region" description="Polar residues" evidence="1">
    <location>
        <begin position="109"/>
        <end position="120"/>
    </location>
</feature>
<dbReference type="GeneID" id="106803059"/>
<gene>
    <name evidence="3" type="primary">LOC106803059</name>
</gene>
<organism evidence="2 3">
    <name type="scientific">Ceratotherium simum simum</name>
    <name type="common">Southern white rhinoceros</name>
    <dbReference type="NCBI Taxonomy" id="73337"/>
    <lineage>
        <taxon>Eukaryota</taxon>
        <taxon>Metazoa</taxon>
        <taxon>Chordata</taxon>
        <taxon>Craniata</taxon>
        <taxon>Vertebrata</taxon>
        <taxon>Euteleostomi</taxon>
        <taxon>Mammalia</taxon>
        <taxon>Eutheria</taxon>
        <taxon>Laurasiatheria</taxon>
        <taxon>Perissodactyla</taxon>
        <taxon>Rhinocerotidae</taxon>
        <taxon>Ceratotherium</taxon>
    </lineage>
</organism>
<feature type="compositionally biased region" description="Basic and acidic residues" evidence="1">
    <location>
        <begin position="53"/>
        <end position="67"/>
    </location>
</feature>
<evidence type="ECO:0000313" key="2">
    <source>
        <dbReference type="Proteomes" id="UP000694910"/>
    </source>
</evidence>
<feature type="compositionally biased region" description="Basic residues" evidence="1">
    <location>
        <begin position="82"/>
        <end position="98"/>
    </location>
</feature>
<accession>A0ABM1DAK3</accession>
<feature type="compositionally biased region" description="Low complexity" evidence="1">
    <location>
        <begin position="1"/>
        <end position="21"/>
    </location>
</feature>
<dbReference type="RefSeq" id="XP_014648834.1">
    <property type="nucleotide sequence ID" value="XM_014793348.1"/>
</dbReference>
<name>A0ABM1DAK3_CERSS</name>
<dbReference type="Proteomes" id="UP000694910">
    <property type="component" value="Unplaced"/>
</dbReference>
<feature type="region of interest" description="Disordered" evidence="1">
    <location>
        <begin position="1"/>
        <end position="127"/>
    </location>
</feature>
<evidence type="ECO:0000256" key="1">
    <source>
        <dbReference type="SAM" id="MobiDB-lite"/>
    </source>
</evidence>